<dbReference type="AlphaFoldDB" id="A0A914RKT3"/>
<reference evidence="2" key="1">
    <citation type="submission" date="2022-11" db="UniProtKB">
        <authorList>
            <consortium name="WormBaseParasite"/>
        </authorList>
    </citation>
    <scope>IDENTIFICATION</scope>
</reference>
<proteinExistence type="predicted"/>
<dbReference type="Proteomes" id="UP000887564">
    <property type="component" value="Unplaced"/>
</dbReference>
<organism evidence="1 2">
    <name type="scientific">Parascaris equorum</name>
    <name type="common">Equine roundworm</name>
    <dbReference type="NCBI Taxonomy" id="6256"/>
    <lineage>
        <taxon>Eukaryota</taxon>
        <taxon>Metazoa</taxon>
        <taxon>Ecdysozoa</taxon>
        <taxon>Nematoda</taxon>
        <taxon>Chromadorea</taxon>
        <taxon>Rhabditida</taxon>
        <taxon>Spirurina</taxon>
        <taxon>Ascaridomorpha</taxon>
        <taxon>Ascaridoidea</taxon>
        <taxon>Ascarididae</taxon>
        <taxon>Parascaris</taxon>
    </lineage>
</organism>
<name>A0A914RKT3_PAREQ</name>
<sequence length="205" mass="23071">MAAASEKSTQNEAVWAKTKIVEPYSVITSRRKSLTSFSDRDNAVNYREADLADHYDDDSAEAHAEIIPYSEDGRVSSVAYESWKPSRKSYGITLFIATTILIHQAILLRGHAHFHGGYAGAKQIERQTQAARSEAGATMGISLPKYSYPLYYPPKQHGINAVRSEESPYFEFERFVVNGRVLERQRHLDGGKPITIELWNPELHG</sequence>
<accession>A0A914RKT3</accession>
<evidence type="ECO:0000313" key="2">
    <source>
        <dbReference type="WBParaSite" id="PEQ_0000706201-mRNA-1"/>
    </source>
</evidence>
<evidence type="ECO:0000313" key="1">
    <source>
        <dbReference type="Proteomes" id="UP000887564"/>
    </source>
</evidence>
<keyword evidence="1" id="KW-1185">Reference proteome</keyword>
<protein>
    <submittedName>
        <fullName evidence="2">Uncharacterized protein</fullName>
    </submittedName>
</protein>
<dbReference type="WBParaSite" id="PEQ_0000706201-mRNA-1">
    <property type="protein sequence ID" value="PEQ_0000706201-mRNA-1"/>
    <property type="gene ID" value="PEQ_0000706201"/>
</dbReference>